<name>A0A2H4FS16_9FLOR</name>
<comment type="subcellular location">
    <subcellularLocation>
        <location evidence="8">Plastid</location>
        <location evidence="8">Chloroplast</location>
    </subcellularLocation>
</comment>
<dbReference type="PANTHER" id="PTHR20863:SF76">
    <property type="entry name" value="CARRIER DOMAIN-CONTAINING PROTEIN"/>
    <property type="match status" value="1"/>
</dbReference>
<feature type="domain" description="Carrier" evidence="10">
    <location>
        <begin position="2"/>
        <end position="80"/>
    </location>
</feature>
<dbReference type="GO" id="GO:0000036">
    <property type="term" value="F:acyl carrier activity"/>
    <property type="evidence" value="ECO:0007669"/>
    <property type="project" value="UniProtKB-UniRule"/>
</dbReference>
<dbReference type="NCBIfam" id="NF002150">
    <property type="entry name" value="PRK00982.1-4"/>
    <property type="match status" value="1"/>
</dbReference>
<keyword evidence="7 8" id="KW-0275">Fatty acid biosynthesis</keyword>
<gene>
    <name evidence="8 11" type="primary">acpP</name>
    <name evidence="11" type="ORF">mogbl129</name>
</gene>
<dbReference type="HAMAP" id="MF_01217">
    <property type="entry name" value="Acyl_carrier"/>
    <property type="match status" value="1"/>
</dbReference>
<feature type="modified residue" description="O-(pantetheine 4'-phosphoryl)serine" evidence="8">
    <location>
        <position position="40"/>
    </location>
</feature>
<dbReference type="Pfam" id="PF00550">
    <property type="entry name" value="PP-binding"/>
    <property type="match status" value="1"/>
</dbReference>
<dbReference type="NCBIfam" id="NF002151">
    <property type="entry name" value="PRK00982.1-5"/>
    <property type="match status" value="1"/>
</dbReference>
<evidence type="ECO:0000259" key="10">
    <source>
        <dbReference type="PROSITE" id="PS50075"/>
    </source>
</evidence>
<comment type="similarity">
    <text evidence="1 8">Belongs to the acyl carrier protein (ACP) family.</text>
</comment>
<dbReference type="AlphaFoldDB" id="A0A2H4FS16"/>
<keyword evidence="3 8" id="KW-0444">Lipid biosynthesis</keyword>
<comment type="PTM">
    <text evidence="8">4'-phosphopantetheine is transferred from CoA to a specific serine of apo-ACP by AcpS. This modification is essential for activity because fatty acids are bound in thioester linkage to the sulfhydryl of the prosthetic group.</text>
</comment>
<evidence type="ECO:0000256" key="1">
    <source>
        <dbReference type="ARBA" id="ARBA00010930"/>
    </source>
</evidence>
<dbReference type="SUPFAM" id="SSF47336">
    <property type="entry name" value="ACP-like"/>
    <property type="match status" value="1"/>
</dbReference>
<dbReference type="GO" id="GO:0009245">
    <property type="term" value="P:lipid A biosynthetic process"/>
    <property type="evidence" value="ECO:0007669"/>
    <property type="project" value="TreeGrafter"/>
</dbReference>
<evidence type="ECO:0000256" key="9">
    <source>
        <dbReference type="RuleBase" id="RU000722"/>
    </source>
</evidence>
<dbReference type="PANTHER" id="PTHR20863">
    <property type="entry name" value="ACYL CARRIER PROTEIN"/>
    <property type="match status" value="1"/>
</dbReference>
<evidence type="ECO:0000256" key="8">
    <source>
        <dbReference type="HAMAP-Rule" id="MF_01217"/>
    </source>
</evidence>
<dbReference type="NCBIfam" id="NF002148">
    <property type="entry name" value="PRK00982.1-2"/>
    <property type="match status" value="1"/>
</dbReference>
<keyword evidence="11" id="KW-0150">Chloroplast</keyword>
<evidence type="ECO:0000256" key="4">
    <source>
        <dbReference type="ARBA" id="ARBA00022553"/>
    </source>
</evidence>
<dbReference type="PROSITE" id="PS50075">
    <property type="entry name" value="CARRIER"/>
    <property type="match status" value="1"/>
</dbReference>
<evidence type="ECO:0000256" key="7">
    <source>
        <dbReference type="ARBA" id="ARBA00023160"/>
    </source>
</evidence>
<dbReference type="GO" id="GO:0009507">
    <property type="term" value="C:chloroplast"/>
    <property type="evidence" value="ECO:0007669"/>
    <property type="project" value="UniProtKB-SubCell"/>
</dbReference>
<dbReference type="EMBL" id="KU892652">
    <property type="protein sequence ID" value="AOV83715.1"/>
    <property type="molecule type" value="Genomic_DNA"/>
</dbReference>
<reference evidence="11" key="1">
    <citation type="submission" date="2016-03" db="EMBL/GenBank/DDBJ databases">
        <title>Complete plastid genome of Kappaphycus alvarezii.</title>
        <authorList>
            <person name="Zhang L."/>
            <person name="Liu T."/>
            <person name="Liu N."/>
        </authorList>
    </citation>
    <scope>NUCLEOTIDE SEQUENCE</scope>
</reference>
<sequence length="81" mass="9332">MLSEEDIIKKLKPIAVQKLGIKQEEVHLKANFIEDFNADSLDMVELVMAIEEEFNIDIPDSYLEKIVTVNDAVDYIIKHID</sequence>
<dbReference type="InterPro" id="IPR003231">
    <property type="entry name" value="ACP"/>
</dbReference>
<evidence type="ECO:0000313" key="11">
    <source>
        <dbReference type="EMBL" id="AOV83715.1"/>
    </source>
</evidence>
<dbReference type="GO" id="GO:0005829">
    <property type="term" value="C:cytosol"/>
    <property type="evidence" value="ECO:0007669"/>
    <property type="project" value="TreeGrafter"/>
</dbReference>
<dbReference type="NCBIfam" id="TIGR00517">
    <property type="entry name" value="acyl_carrier"/>
    <property type="match status" value="1"/>
</dbReference>
<dbReference type="InterPro" id="IPR006162">
    <property type="entry name" value="Ppantetheine_attach_site"/>
</dbReference>
<keyword evidence="4 8" id="KW-0597">Phosphoprotein</keyword>
<evidence type="ECO:0000256" key="5">
    <source>
        <dbReference type="ARBA" id="ARBA00022832"/>
    </source>
</evidence>
<keyword evidence="5 8" id="KW-0276">Fatty acid metabolism</keyword>
<dbReference type="Gene3D" id="1.10.1200.10">
    <property type="entry name" value="ACP-like"/>
    <property type="match status" value="1"/>
</dbReference>
<comment type="pathway">
    <text evidence="8">Lipid metabolism; fatty acid biosynthesis.</text>
</comment>
<comment type="function">
    <text evidence="8 9">Carrier of the growing fatty acid chain in fatty acid biosynthesis.</text>
</comment>
<dbReference type="GO" id="GO:0016020">
    <property type="term" value="C:membrane"/>
    <property type="evidence" value="ECO:0007669"/>
    <property type="project" value="GOC"/>
</dbReference>
<keyword evidence="6 8" id="KW-0443">Lipid metabolism</keyword>
<dbReference type="InterPro" id="IPR009081">
    <property type="entry name" value="PP-bd_ACP"/>
</dbReference>
<geneLocation type="chloroplast" evidence="11"/>
<dbReference type="InterPro" id="IPR036736">
    <property type="entry name" value="ACP-like_sf"/>
</dbReference>
<dbReference type="PROSITE" id="PS00012">
    <property type="entry name" value="PHOSPHOPANTETHEINE"/>
    <property type="match status" value="1"/>
</dbReference>
<dbReference type="GO" id="GO:0000035">
    <property type="term" value="F:acyl binding"/>
    <property type="evidence" value="ECO:0007669"/>
    <property type="project" value="TreeGrafter"/>
</dbReference>
<accession>A0A2H4FS16</accession>
<keyword evidence="11" id="KW-0934">Plastid</keyword>
<evidence type="ECO:0000256" key="2">
    <source>
        <dbReference type="ARBA" id="ARBA00022450"/>
    </source>
</evidence>
<organism evidence="11">
    <name type="scientific">Kappaphycus alvarezii</name>
    <dbReference type="NCBI Taxonomy" id="38544"/>
    <lineage>
        <taxon>Eukaryota</taxon>
        <taxon>Rhodophyta</taxon>
        <taxon>Florideophyceae</taxon>
        <taxon>Rhodymeniophycidae</taxon>
        <taxon>Gigartinales</taxon>
        <taxon>Solieriaceae</taxon>
        <taxon>Kappaphycus</taxon>
    </lineage>
</organism>
<evidence type="ECO:0000256" key="6">
    <source>
        <dbReference type="ARBA" id="ARBA00023098"/>
    </source>
</evidence>
<proteinExistence type="inferred from homology"/>
<protein>
    <recommendedName>
        <fullName evidence="8 9">Acyl carrier protein</fullName>
        <shortName evidence="8">ACP</shortName>
    </recommendedName>
</protein>
<keyword evidence="2 8" id="KW-0596">Phosphopantetheine</keyword>
<dbReference type="UniPathway" id="UPA00094"/>
<evidence type="ECO:0000256" key="3">
    <source>
        <dbReference type="ARBA" id="ARBA00022516"/>
    </source>
</evidence>